<organism evidence="1">
    <name type="scientific">Anguilla anguilla</name>
    <name type="common">European freshwater eel</name>
    <name type="synonym">Muraena anguilla</name>
    <dbReference type="NCBI Taxonomy" id="7936"/>
    <lineage>
        <taxon>Eukaryota</taxon>
        <taxon>Metazoa</taxon>
        <taxon>Chordata</taxon>
        <taxon>Craniata</taxon>
        <taxon>Vertebrata</taxon>
        <taxon>Euteleostomi</taxon>
        <taxon>Actinopterygii</taxon>
        <taxon>Neopterygii</taxon>
        <taxon>Teleostei</taxon>
        <taxon>Anguilliformes</taxon>
        <taxon>Anguillidae</taxon>
        <taxon>Anguilla</taxon>
    </lineage>
</organism>
<dbReference type="EMBL" id="GBXM01023059">
    <property type="protein sequence ID" value="JAH85518.1"/>
    <property type="molecule type" value="Transcribed_RNA"/>
</dbReference>
<dbReference type="AlphaFoldDB" id="A0A0E9W7R0"/>
<evidence type="ECO:0000313" key="1">
    <source>
        <dbReference type="EMBL" id="JAH85518.1"/>
    </source>
</evidence>
<accession>A0A0E9W7R0</accession>
<reference evidence="1" key="1">
    <citation type="submission" date="2014-11" db="EMBL/GenBank/DDBJ databases">
        <authorList>
            <person name="Amaro Gonzalez C."/>
        </authorList>
    </citation>
    <scope>NUCLEOTIDE SEQUENCE</scope>
</reference>
<sequence>MRIGRGCSTPVVGADRQVSFSFTGCGNFSSTSALWTTDSFCTA</sequence>
<protein>
    <submittedName>
        <fullName evidence="1">Uncharacterized protein</fullName>
    </submittedName>
</protein>
<name>A0A0E9W7R0_ANGAN</name>
<reference evidence="1" key="2">
    <citation type="journal article" date="2015" name="Fish Shellfish Immunol.">
        <title>Early steps in the European eel (Anguilla anguilla)-Vibrio vulnificus interaction in the gills: Role of the RtxA13 toxin.</title>
        <authorList>
            <person name="Callol A."/>
            <person name="Pajuelo D."/>
            <person name="Ebbesson L."/>
            <person name="Teles M."/>
            <person name="MacKenzie S."/>
            <person name="Amaro C."/>
        </authorList>
    </citation>
    <scope>NUCLEOTIDE SEQUENCE</scope>
</reference>
<proteinExistence type="predicted"/>